<feature type="domain" description="Bacterial bifunctional deaminase-reductase C-terminal" evidence="1">
    <location>
        <begin position="2"/>
        <end position="172"/>
    </location>
</feature>
<evidence type="ECO:0000259" key="1">
    <source>
        <dbReference type="Pfam" id="PF01872"/>
    </source>
</evidence>
<dbReference type="SUPFAM" id="SSF53597">
    <property type="entry name" value="Dihydrofolate reductase-like"/>
    <property type="match status" value="1"/>
</dbReference>
<evidence type="ECO:0000313" key="3">
    <source>
        <dbReference type="Proteomes" id="UP001179181"/>
    </source>
</evidence>
<dbReference type="InterPro" id="IPR002734">
    <property type="entry name" value="RibDG_C"/>
</dbReference>
<dbReference type="EC" id="1.5.1.3" evidence="2"/>
<comment type="caution">
    <text evidence="2">The sequence shown here is derived from an EMBL/GenBank/DDBJ whole genome shotgun (WGS) entry which is preliminary data.</text>
</comment>
<sequence>MRKIIAAINMTLDGFCDHTAVSPDEAVHDYYGELLKNAGTALYGRKTYLLMEFWKGLAEHPSGEKSMDDFAMNMDAIPKIVFSRTLQSVDWKSAKVASRDLEAETLALREEDGGDILVCSRSLIIALINLGLVDEFQLMVHPVVARKGLPLFDELVDGVVLELIKTHTFASGAVRLYYSPLSNNSRTERIFSSRISVLMLRKTYMIHLTRCSVLLADVALY</sequence>
<dbReference type="Pfam" id="PF01872">
    <property type="entry name" value="RibD_C"/>
    <property type="match status" value="1"/>
</dbReference>
<gene>
    <name evidence="2" type="ORF">FHS68_003866</name>
</gene>
<accession>A0ABX0URZ0</accession>
<protein>
    <submittedName>
        <fullName evidence="2">Dihydrofolate reductase</fullName>
        <ecNumber evidence="2">1.5.1.3</ecNumber>
    </submittedName>
</protein>
<proteinExistence type="predicted"/>
<dbReference type="GO" id="GO:0004146">
    <property type="term" value="F:dihydrofolate reductase activity"/>
    <property type="evidence" value="ECO:0007669"/>
    <property type="project" value="UniProtKB-EC"/>
</dbReference>
<reference evidence="2 3" key="1">
    <citation type="submission" date="2020-03" db="EMBL/GenBank/DDBJ databases">
        <title>Genomic Encyclopedia of Type Strains, Phase IV (KMG-IV): sequencing the most valuable type-strain genomes for metagenomic binning, comparative biology and taxonomic classification.</title>
        <authorList>
            <person name="Goeker M."/>
        </authorList>
    </citation>
    <scope>NUCLEOTIDE SEQUENCE [LARGE SCALE GENOMIC DNA]</scope>
    <source>
        <strain evidence="2 3">DSM 102865</strain>
    </source>
</reference>
<dbReference type="RefSeq" id="WP_167273202.1">
    <property type="nucleotide sequence ID" value="NZ_JAASQJ010000003.1"/>
</dbReference>
<name>A0ABX0URZ0_9BACT</name>
<dbReference type="InterPro" id="IPR024072">
    <property type="entry name" value="DHFR-like_dom_sf"/>
</dbReference>
<keyword evidence="2" id="KW-0560">Oxidoreductase</keyword>
<evidence type="ECO:0000313" key="2">
    <source>
        <dbReference type="EMBL" id="NIJ54684.1"/>
    </source>
</evidence>
<organism evidence="2 3">
    <name type="scientific">Dyadobacter arcticus</name>
    <dbReference type="NCBI Taxonomy" id="1078754"/>
    <lineage>
        <taxon>Bacteria</taxon>
        <taxon>Pseudomonadati</taxon>
        <taxon>Bacteroidota</taxon>
        <taxon>Cytophagia</taxon>
        <taxon>Cytophagales</taxon>
        <taxon>Spirosomataceae</taxon>
        <taxon>Dyadobacter</taxon>
    </lineage>
</organism>
<dbReference type="EMBL" id="JAASQJ010000003">
    <property type="protein sequence ID" value="NIJ54684.1"/>
    <property type="molecule type" value="Genomic_DNA"/>
</dbReference>
<dbReference type="Gene3D" id="3.40.430.10">
    <property type="entry name" value="Dihydrofolate Reductase, subunit A"/>
    <property type="match status" value="1"/>
</dbReference>
<keyword evidence="3" id="KW-1185">Reference proteome</keyword>
<dbReference type="Proteomes" id="UP001179181">
    <property type="component" value="Unassembled WGS sequence"/>
</dbReference>